<comment type="caution">
    <text evidence="13">The sequence shown here is derived from an EMBL/GenBank/DDBJ whole genome shotgun (WGS) entry which is preliminary data.</text>
</comment>
<keyword evidence="4" id="KW-0963">Cytoplasm</keyword>
<dbReference type="InterPro" id="IPR002194">
    <property type="entry name" value="Chaperonin_TCP-1_CS"/>
</dbReference>
<dbReference type="InterPro" id="IPR024586">
    <property type="entry name" value="DnaJ-like_C11_C"/>
</dbReference>
<keyword evidence="11" id="KW-1133">Transmembrane helix</keyword>
<dbReference type="SMART" id="SM00271">
    <property type="entry name" value="DnaJ"/>
    <property type="match status" value="1"/>
</dbReference>
<dbReference type="CDD" id="cd03341">
    <property type="entry name" value="TCP1_theta"/>
    <property type="match status" value="1"/>
</dbReference>
<evidence type="ECO:0000259" key="12">
    <source>
        <dbReference type="PROSITE" id="PS50076"/>
    </source>
</evidence>
<dbReference type="SUPFAM" id="SSF52029">
    <property type="entry name" value="GroEL apical domain-like"/>
    <property type="match status" value="1"/>
</dbReference>
<keyword evidence="11" id="KW-0812">Transmembrane</keyword>
<sequence>MALHVPKAPGFMSMLKDGARYFEGLEEAVFRNIEACLALSKTTRSTMGPSGQNKIVINHIGKQFITNDAATILKELEVAHPAAKILVLASQQQEQEAGDGTNIVFQLAGSLLEQARDLLRMGAGVNSSRIVRGMVFRRESEGEVKEAKDCKIAIFSCPIDTLQTETKGTVLLTTADELTQFSKGEESLMEKHMKAIADAGVRVVVSGGKVGELALHYANKLGLMVVRLSSKFDIRRLCQATGAVALPRLTAPSPEELGHVTHVRTDEIADANVVIFEQDAHEGSVVTILVRGSTENIMDDVERAIDDGVNTFKCLTRSPKLVAGAGATEIELARRLLEYADTLTGLEQYAVREFARSFEVVVRALAENTGEKATEIIAMLYAKHLSGETHTGLITKPGGEIEVNDAVKFNILDLHMVKRWAIKFATDAACTVLRVDQFTKHTDNLEMDRDEDEDGEDLFDDADDPVDPSFLHMLEADGSETNGPDLYAVLGVEKTATTAELRVAYRRLSLLLHPDRHSKANLPSDSNQIDTRQQPLSGDAESAFNRVSTAYAILNDPRKRRIYDAYGHEGLKIQGWELANCEKSAPELRLEYLMLRQKALSERQLQLTQPASEFSLGLDFTDLFDRYLTESPTERAIVPMPSIYQLYLAQSVTAGLTLRNAVSLAGQVTAHNGLGLGTWMMIWRHYCGKKSLLSYTTIDSEISYGRGGRGLGVGVRFRRSFWDRYVGFFGLNVSSLLSKSQGLQLVLAPGLSTGVNVQLMPRANARLEWRWGLDPGLASEVIWSSSDDKLLARLSASLGANGRAGIGIRLERVVSWSWLNPPRGSGAAEGEDEFRDKSRPDWARADDEDPEWAGPRKDGQVFGSFDVNTLDLVEVTVGAQCSISLHSRLSGSLSFSLQRGVNVKLSLLRGNQTYSLPLRLSEQPSKVALGYGFFVPVLMFAAVRSLIYEPYLKRQLKRAQLSRRLRLRGELARQRREAMTTQTLMRQAADRSREAEEAIGGLVIVRAVYGCVSSTDLDDWSLSDAGGPLNVDVTVPLQALVQNSHLRLPPGHWADVQGFYDPCLGLIKTALTEGVLRELRVLYDFHGVAHEVTVSEKQGLAIPMAKHRIEHA</sequence>
<dbReference type="GO" id="GO:0051082">
    <property type="term" value="F:unfolded protein binding"/>
    <property type="evidence" value="ECO:0007669"/>
    <property type="project" value="InterPro"/>
</dbReference>
<evidence type="ECO:0000256" key="10">
    <source>
        <dbReference type="SAM" id="MobiDB-lite"/>
    </source>
</evidence>
<name>A0A504YNF9_FASGI</name>
<proteinExistence type="inferred from homology"/>
<dbReference type="AlphaFoldDB" id="A0A504YNF9"/>
<evidence type="ECO:0000256" key="11">
    <source>
        <dbReference type="SAM" id="Phobius"/>
    </source>
</evidence>
<feature type="region of interest" description="Disordered" evidence="10">
    <location>
        <begin position="516"/>
        <end position="539"/>
    </location>
</feature>
<keyword evidence="6 9" id="KW-0067">ATP-binding</keyword>
<dbReference type="InterPro" id="IPR036869">
    <property type="entry name" value="J_dom_sf"/>
</dbReference>
<evidence type="ECO:0000256" key="2">
    <source>
        <dbReference type="ARBA" id="ARBA00008020"/>
    </source>
</evidence>
<protein>
    <recommendedName>
        <fullName evidence="3">T-complex protein 1 subunit theta</fullName>
    </recommendedName>
    <alternativeName>
        <fullName evidence="8">CCT-theta</fullName>
    </alternativeName>
</protein>
<dbReference type="Gene3D" id="3.50.7.10">
    <property type="entry name" value="GroEL"/>
    <property type="match status" value="1"/>
</dbReference>
<dbReference type="GO" id="GO:0005524">
    <property type="term" value="F:ATP binding"/>
    <property type="evidence" value="ECO:0007669"/>
    <property type="project" value="UniProtKB-KW"/>
</dbReference>
<dbReference type="Gene3D" id="1.10.560.10">
    <property type="entry name" value="GroEL-like equatorial domain"/>
    <property type="match status" value="2"/>
</dbReference>
<dbReference type="Pfam" id="PF11875">
    <property type="entry name" value="DnaJ-like_C11_C"/>
    <property type="match status" value="1"/>
</dbReference>
<keyword evidence="14" id="KW-1185">Reference proteome</keyword>
<evidence type="ECO:0000313" key="13">
    <source>
        <dbReference type="EMBL" id="TPP62843.1"/>
    </source>
</evidence>
<comment type="similarity">
    <text evidence="2 9">Belongs to the TCP-1 chaperonin family.</text>
</comment>
<evidence type="ECO:0000256" key="9">
    <source>
        <dbReference type="RuleBase" id="RU004187"/>
    </source>
</evidence>
<dbReference type="Proteomes" id="UP000316759">
    <property type="component" value="Unassembled WGS sequence"/>
</dbReference>
<dbReference type="SUPFAM" id="SSF54849">
    <property type="entry name" value="GroEL-intermediate domain like"/>
    <property type="match status" value="1"/>
</dbReference>
<dbReference type="Pfam" id="PF00118">
    <property type="entry name" value="Cpn60_TCP1"/>
    <property type="match status" value="1"/>
</dbReference>
<evidence type="ECO:0000256" key="7">
    <source>
        <dbReference type="ARBA" id="ARBA00023186"/>
    </source>
</evidence>
<feature type="transmembrane region" description="Helical" evidence="11">
    <location>
        <begin position="928"/>
        <end position="948"/>
    </location>
</feature>
<evidence type="ECO:0000256" key="5">
    <source>
        <dbReference type="ARBA" id="ARBA00022741"/>
    </source>
</evidence>
<keyword evidence="7 9" id="KW-0143">Chaperone</keyword>
<comment type="subcellular location">
    <subcellularLocation>
        <location evidence="1">Cytoplasm</location>
    </subcellularLocation>
</comment>
<keyword evidence="5 9" id="KW-0547">Nucleotide-binding</keyword>
<dbReference type="PROSITE" id="PS50076">
    <property type="entry name" value="DNAJ_2"/>
    <property type="match status" value="1"/>
</dbReference>
<feature type="compositionally biased region" description="Basic and acidic residues" evidence="10">
    <location>
        <begin position="834"/>
        <end position="845"/>
    </location>
</feature>
<dbReference type="EMBL" id="SUNJ01006381">
    <property type="protein sequence ID" value="TPP62843.1"/>
    <property type="molecule type" value="Genomic_DNA"/>
</dbReference>
<dbReference type="GO" id="GO:0140662">
    <property type="term" value="F:ATP-dependent protein folding chaperone"/>
    <property type="evidence" value="ECO:0007669"/>
    <property type="project" value="InterPro"/>
</dbReference>
<dbReference type="InterPro" id="IPR001623">
    <property type="entry name" value="DnaJ_domain"/>
</dbReference>
<dbReference type="InterPro" id="IPR017998">
    <property type="entry name" value="Chaperone_TCP-1"/>
</dbReference>
<accession>A0A504YNF9</accession>
<dbReference type="InterPro" id="IPR027409">
    <property type="entry name" value="GroEL-like_apical_dom_sf"/>
</dbReference>
<evidence type="ECO:0000313" key="14">
    <source>
        <dbReference type="Proteomes" id="UP000316759"/>
    </source>
</evidence>
<dbReference type="OrthoDB" id="1748577at2759"/>
<dbReference type="InterPro" id="IPR018253">
    <property type="entry name" value="DnaJ_domain_CS"/>
</dbReference>
<dbReference type="PRINTS" id="PR00625">
    <property type="entry name" value="JDOMAIN"/>
</dbReference>
<dbReference type="STRING" id="46835.A0A504YNF9"/>
<evidence type="ECO:0000256" key="3">
    <source>
        <dbReference type="ARBA" id="ARBA00016981"/>
    </source>
</evidence>
<dbReference type="InterPro" id="IPR027413">
    <property type="entry name" value="GROEL-like_equatorial_sf"/>
</dbReference>
<dbReference type="PROSITE" id="PS00636">
    <property type="entry name" value="DNAJ_1"/>
    <property type="match status" value="1"/>
</dbReference>
<dbReference type="Gene3D" id="3.30.260.10">
    <property type="entry name" value="TCP-1-like chaperonin intermediate domain"/>
    <property type="match status" value="1"/>
</dbReference>
<evidence type="ECO:0000256" key="6">
    <source>
        <dbReference type="ARBA" id="ARBA00022840"/>
    </source>
</evidence>
<evidence type="ECO:0000256" key="8">
    <source>
        <dbReference type="ARBA" id="ARBA00029602"/>
    </source>
</evidence>
<keyword evidence="11" id="KW-0472">Membrane</keyword>
<gene>
    <name evidence="13" type="ORF">FGIG_09793</name>
</gene>
<reference evidence="13 14" key="1">
    <citation type="submission" date="2019-04" db="EMBL/GenBank/DDBJ databases">
        <title>Annotation for the trematode Fasciola gigantica.</title>
        <authorList>
            <person name="Choi Y.-J."/>
        </authorList>
    </citation>
    <scope>NUCLEOTIDE SEQUENCE [LARGE SCALE GENOMIC DNA]</scope>
    <source>
        <strain evidence="13">Uganda_cow_1</strain>
    </source>
</reference>
<dbReference type="PANTHER" id="PTHR11353">
    <property type="entry name" value="CHAPERONIN"/>
    <property type="match status" value="1"/>
</dbReference>
<dbReference type="PRINTS" id="PR00304">
    <property type="entry name" value="TCOMPLEXTCP1"/>
</dbReference>
<dbReference type="InterPro" id="IPR027410">
    <property type="entry name" value="TCP-1-like_intermed_sf"/>
</dbReference>
<dbReference type="Pfam" id="PF00226">
    <property type="entry name" value="DnaJ"/>
    <property type="match status" value="1"/>
</dbReference>
<feature type="compositionally biased region" description="Polar residues" evidence="10">
    <location>
        <begin position="521"/>
        <end position="536"/>
    </location>
</feature>
<dbReference type="SUPFAM" id="SSF48592">
    <property type="entry name" value="GroEL equatorial domain-like"/>
    <property type="match status" value="1"/>
</dbReference>
<dbReference type="CDD" id="cd06257">
    <property type="entry name" value="DnaJ"/>
    <property type="match status" value="1"/>
</dbReference>
<dbReference type="GO" id="GO:0005737">
    <property type="term" value="C:cytoplasm"/>
    <property type="evidence" value="ECO:0007669"/>
    <property type="project" value="UniProtKB-SubCell"/>
</dbReference>
<feature type="domain" description="J" evidence="12">
    <location>
        <begin position="485"/>
        <end position="567"/>
    </location>
</feature>
<dbReference type="GO" id="GO:0016887">
    <property type="term" value="F:ATP hydrolysis activity"/>
    <property type="evidence" value="ECO:0007669"/>
    <property type="project" value="InterPro"/>
</dbReference>
<dbReference type="PROSITE" id="PS00750">
    <property type="entry name" value="TCP1_1"/>
    <property type="match status" value="1"/>
</dbReference>
<dbReference type="SUPFAM" id="SSF46565">
    <property type="entry name" value="Chaperone J-domain"/>
    <property type="match status" value="1"/>
</dbReference>
<dbReference type="Gene3D" id="1.10.287.110">
    <property type="entry name" value="DnaJ domain"/>
    <property type="match status" value="1"/>
</dbReference>
<evidence type="ECO:0000256" key="4">
    <source>
        <dbReference type="ARBA" id="ARBA00022490"/>
    </source>
</evidence>
<organism evidence="13 14">
    <name type="scientific">Fasciola gigantica</name>
    <name type="common">Giant liver fluke</name>
    <dbReference type="NCBI Taxonomy" id="46835"/>
    <lineage>
        <taxon>Eukaryota</taxon>
        <taxon>Metazoa</taxon>
        <taxon>Spiralia</taxon>
        <taxon>Lophotrochozoa</taxon>
        <taxon>Platyhelminthes</taxon>
        <taxon>Trematoda</taxon>
        <taxon>Digenea</taxon>
        <taxon>Plagiorchiida</taxon>
        <taxon>Echinostomata</taxon>
        <taxon>Echinostomatoidea</taxon>
        <taxon>Fasciolidae</taxon>
        <taxon>Fasciola</taxon>
    </lineage>
</organism>
<dbReference type="PROSITE" id="PS00995">
    <property type="entry name" value="TCP1_3"/>
    <property type="match status" value="1"/>
</dbReference>
<dbReference type="PROSITE" id="PS00751">
    <property type="entry name" value="TCP1_2"/>
    <property type="match status" value="1"/>
</dbReference>
<dbReference type="InterPro" id="IPR002423">
    <property type="entry name" value="Cpn60/GroEL/TCP-1"/>
</dbReference>
<feature type="region of interest" description="Disordered" evidence="10">
    <location>
        <begin position="823"/>
        <end position="857"/>
    </location>
</feature>
<dbReference type="InterPro" id="IPR012721">
    <property type="entry name" value="Chap_CCT_theta"/>
</dbReference>
<evidence type="ECO:0000256" key="1">
    <source>
        <dbReference type="ARBA" id="ARBA00004496"/>
    </source>
</evidence>